<dbReference type="Proteomes" id="UP001140949">
    <property type="component" value="Unassembled WGS sequence"/>
</dbReference>
<sequence>MNVVPRRTSARSPARARTTAAAAATIGSSACPLAARTGGAAPPWKATHRRGRPPHDGQSSATPLRPPPCSPARRIGDSCVLHDVPS</sequence>
<evidence type="ECO:0000313" key="4">
    <source>
        <dbReference type="Proteomes" id="UP001140949"/>
    </source>
</evidence>
<gene>
    <name evidence="3" type="ORF">M6B38_272800</name>
    <name evidence="2" type="ORF">M6B38_315720</name>
</gene>
<feature type="region of interest" description="Disordered" evidence="1">
    <location>
        <begin position="1"/>
        <end position="86"/>
    </location>
</feature>
<reference evidence="2" key="2">
    <citation type="submission" date="2023-04" db="EMBL/GenBank/DDBJ databases">
        <authorList>
            <person name="Bruccoleri R.E."/>
            <person name="Oakeley E.J."/>
            <person name="Faust A.-M."/>
            <person name="Dessus-Babus S."/>
            <person name="Altorfer M."/>
            <person name="Burckhardt D."/>
            <person name="Oertli M."/>
            <person name="Naumann U."/>
            <person name="Petersen F."/>
            <person name="Wong J."/>
        </authorList>
    </citation>
    <scope>NUCLEOTIDE SEQUENCE</scope>
    <source>
        <strain evidence="2">GSM-AAB239-AS_SAM_17_03QT</strain>
        <tissue evidence="2">Leaf</tissue>
    </source>
</reference>
<reference evidence="2" key="1">
    <citation type="journal article" date="2023" name="GigaByte">
        <title>Genome assembly of the bearded iris, Iris pallida Lam.</title>
        <authorList>
            <person name="Bruccoleri R.E."/>
            <person name="Oakeley E.J."/>
            <person name="Faust A.M.E."/>
            <person name="Altorfer M."/>
            <person name="Dessus-Babus S."/>
            <person name="Burckhardt D."/>
            <person name="Oertli M."/>
            <person name="Naumann U."/>
            <person name="Petersen F."/>
            <person name="Wong J."/>
        </authorList>
    </citation>
    <scope>NUCLEOTIDE SEQUENCE</scope>
    <source>
        <strain evidence="2">GSM-AAB239-AS_SAM_17_03QT</strain>
    </source>
</reference>
<comment type="caution">
    <text evidence="2">The sequence shown here is derived from an EMBL/GenBank/DDBJ whole genome shotgun (WGS) entry which is preliminary data.</text>
</comment>
<organism evidence="2 4">
    <name type="scientific">Iris pallida</name>
    <name type="common">Sweet iris</name>
    <dbReference type="NCBI Taxonomy" id="29817"/>
    <lineage>
        <taxon>Eukaryota</taxon>
        <taxon>Viridiplantae</taxon>
        <taxon>Streptophyta</taxon>
        <taxon>Embryophyta</taxon>
        <taxon>Tracheophyta</taxon>
        <taxon>Spermatophyta</taxon>
        <taxon>Magnoliopsida</taxon>
        <taxon>Liliopsida</taxon>
        <taxon>Asparagales</taxon>
        <taxon>Iridaceae</taxon>
        <taxon>Iridoideae</taxon>
        <taxon>Irideae</taxon>
        <taxon>Iris</taxon>
    </lineage>
</organism>
<evidence type="ECO:0000256" key="1">
    <source>
        <dbReference type="SAM" id="MobiDB-lite"/>
    </source>
</evidence>
<accession>A0AAX6HEG9</accession>
<dbReference type="EMBL" id="JANAVB010004214">
    <property type="protein sequence ID" value="KAJ6848976.1"/>
    <property type="molecule type" value="Genomic_DNA"/>
</dbReference>
<proteinExistence type="predicted"/>
<evidence type="ECO:0000313" key="3">
    <source>
        <dbReference type="EMBL" id="KAJ6848976.1"/>
    </source>
</evidence>
<keyword evidence="4" id="KW-1185">Reference proteome</keyword>
<dbReference type="EMBL" id="JANAVB010010198">
    <property type="protein sequence ID" value="KAJ6839152.1"/>
    <property type="molecule type" value="Genomic_DNA"/>
</dbReference>
<dbReference type="AlphaFoldDB" id="A0AAX6HEG9"/>
<evidence type="ECO:0000313" key="2">
    <source>
        <dbReference type="EMBL" id="KAJ6839152.1"/>
    </source>
</evidence>
<name>A0AAX6HEG9_IRIPA</name>
<protein>
    <submittedName>
        <fullName evidence="2">Formin-like protein 5</fullName>
    </submittedName>
</protein>
<feature type="compositionally biased region" description="Low complexity" evidence="1">
    <location>
        <begin position="1"/>
        <end position="25"/>
    </location>
</feature>
<dbReference type="PROSITE" id="PS51257">
    <property type="entry name" value="PROKAR_LIPOPROTEIN"/>
    <property type="match status" value="1"/>
</dbReference>